<dbReference type="OrthoDB" id="5984406at2759"/>
<dbReference type="AlphaFoldDB" id="A0A504YDQ0"/>
<proteinExistence type="predicted"/>
<feature type="domain" description="ARF7 effector protein C-terminal" evidence="2">
    <location>
        <begin position="74"/>
        <end position="154"/>
    </location>
</feature>
<organism evidence="3 4">
    <name type="scientific">Fasciola gigantica</name>
    <name type="common">Giant liver fluke</name>
    <dbReference type="NCBI Taxonomy" id="46835"/>
    <lineage>
        <taxon>Eukaryota</taxon>
        <taxon>Metazoa</taxon>
        <taxon>Spiralia</taxon>
        <taxon>Lophotrochozoa</taxon>
        <taxon>Platyhelminthes</taxon>
        <taxon>Trematoda</taxon>
        <taxon>Digenea</taxon>
        <taxon>Plagiorchiida</taxon>
        <taxon>Echinostomata</taxon>
        <taxon>Echinostomatoidea</taxon>
        <taxon>Fasciolidae</taxon>
        <taxon>Fasciola</taxon>
    </lineage>
</organism>
<dbReference type="Proteomes" id="UP000316759">
    <property type="component" value="Unassembled WGS sequence"/>
</dbReference>
<evidence type="ECO:0000256" key="1">
    <source>
        <dbReference type="SAM" id="MobiDB-lite"/>
    </source>
</evidence>
<keyword evidence="4" id="KW-1185">Reference proteome</keyword>
<dbReference type="Pfam" id="PF14949">
    <property type="entry name" value="ARF7EP_C"/>
    <property type="match status" value="1"/>
</dbReference>
<feature type="compositionally biased region" description="Basic residues" evidence="1">
    <location>
        <begin position="81"/>
        <end position="96"/>
    </location>
</feature>
<protein>
    <submittedName>
        <fullName evidence="3">Autophagy protein 3</fullName>
    </submittedName>
</protein>
<dbReference type="EMBL" id="SUNJ01014100">
    <property type="protein sequence ID" value="TPP56758.1"/>
    <property type="molecule type" value="Genomic_DNA"/>
</dbReference>
<name>A0A504YDQ0_FASGI</name>
<accession>A0A504YDQ0</accession>
<sequence length="194" mass="21500">MNLSASVTHADGPLNRQSNSAPGQFRKHASLLVRPSRANLPGSNELGETKEPVRVKVISTTSTVGEYDTKSCESESSSTRSSRKNGSSKHSRKYRCTHSASPPIYDSRGRRLGTLLDTCDCLRDSCPGCHLPCRRCHSMMCGPVCRSHRTFRFKEARALNWGWRGGLMRTGPFSCFLWYVCSSNRSLSSPPKTV</sequence>
<evidence type="ECO:0000313" key="3">
    <source>
        <dbReference type="EMBL" id="TPP56758.1"/>
    </source>
</evidence>
<dbReference type="PANTHER" id="PTHR46536:SF3">
    <property type="entry name" value="ARF7 EFFECTOR PROTEIN C-TERMINAL DOMAIN-CONTAINING PROTEIN"/>
    <property type="match status" value="1"/>
</dbReference>
<evidence type="ECO:0000259" key="2">
    <source>
        <dbReference type="Pfam" id="PF14949"/>
    </source>
</evidence>
<feature type="region of interest" description="Disordered" evidence="1">
    <location>
        <begin position="1"/>
        <end position="54"/>
    </location>
</feature>
<dbReference type="InterPro" id="IPR029264">
    <property type="entry name" value="ARF7EP_C"/>
</dbReference>
<gene>
    <name evidence="3" type="ORF">FGIG_07677</name>
</gene>
<feature type="region of interest" description="Disordered" evidence="1">
    <location>
        <begin position="68"/>
        <end position="102"/>
    </location>
</feature>
<dbReference type="PANTHER" id="PTHR46536">
    <property type="entry name" value="ARL14 EFFECTOR PROTEIN"/>
    <property type="match status" value="1"/>
</dbReference>
<comment type="caution">
    <text evidence="3">The sequence shown here is derived from an EMBL/GenBank/DDBJ whole genome shotgun (WGS) entry which is preliminary data.</text>
</comment>
<evidence type="ECO:0000313" key="4">
    <source>
        <dbReference type="Proteomes" id="UP000316759"/>
    </source>
</evidence>
<reference evidence="3 4" key="1">
    <citation type="submission" date="2019-04" db="EMBL/GenBank/DDBJ databases">
        <title>Annotation for the trematode Fasciola gigantica.</title>
        <authorList>
            <person name="Choi Y.-J."/>
        </authorList>
    </citation>
    <scope>NUCLEOTIDE SEQUENCE [LARGE SCALE GENOMIC DNA]</scope>
    <source>
        <strain evidence="3">Uganda_cow_1</strain>
    </source>
</reference>